<dbReference type="Proteomes" id="UP001465426">
    <property type="component" value="Unassembled WGS sequence"/>
</dbReference>
<evidence type="ECO:0000313" key="3">
    <source>
        <dbReference type="EMBL" id="MEQ2467110.1"/>
    </source>
</evidence>
<protein>
    <submittedName>
        <fullName evidence="3">Sigma factor-like helix-turn-helix DNA-binding protein</fullName>
    </submittedName>
</protein>
<keyword evidence="4" id="KW-1185">Reference proteome</keyword>
<dbReference type="Gene3D" id="1.10.10.10">
    <property type="entry name" value="Winged helix-like DNA-binding domain superfamily/Winged helix DNA-binding domain"/>
    <property type="match status" value="1"/>
</dbReference>
<feature type="domain" description="RNA polymerase sigma factor 70 region 4 type 2" evidence="2">
    <location>
        <begin position="94"/>
        <end position="136"/>
    </location>
</feature>
<evidence type="ECO:0000259" key="2">
    <source>
        <dbReference type="Pfam" id="PF08281"/>
    </source>
</evidence>
<proteinExistence type="predicted"/>
<name>A0ABV1F166_9BACI</name>
<dbReference type="EMBL" id="JBBMFN010000042">
    <property type="protein sequence ID" value="MEQ2467110.1"/>
    <property type="molecule type" value="Genomic_DNA"/>
</dbReference>
<evidence type="ECO:0000256" key="1">
    <source>
        <dbReference type="SAM" id="Phobius"/>
    </source>
</evidence>
<dbReference type="SUPFAM" id="SSF88659">
    <property type="entry name" value="Sigma3 and sigma4 domains of RNA polymerase sigma factors"/>
    <property type="match status" value="1"/>
</dbReference>
<dbReference type="Pfam" id="PF08281">
    <property type="entry name" value="Sigma70_r4_2"/>
    <property type="match status" value="1"/>
</dbReference>
<comment type="caution">
    <text evidence="3">The sequence shown here is derived from an EMBL/GenBank/DDBJ whole genome shotgun (WGS) entry which is preliminary data.</text>
</comment>
<dbReference type="InterPro" id="IPR013249">
    <property type="entry name" value="RNA_pol_sigma70_r4_t2"/>
</dbReference>
<keyword evidence="1" id="KW-0812">Transmembrane</keyword>
<gene>
    <name evidence="3" type="ORF">WMO63_15760</name>
</gene>
<sequence length="492" mass="58306">MTRKAEHILNMRPRQWKQQIIIQDNIDEWYLLAILLTGDSGLAERLLDRTLDQVRDTWSFPSRERFSLKPIIKEYRKYHRNNDINYKPIDSSVLLTRLGLLDEKARVAFLLKYYYGFSYKKIAQYLPISVRKTKQIIYASLILWTKNGKLVSIHDIEDVIKKDVSLLKSMMPVNQVLEKKHLYIETRTSRGKAPVIIFILLILFVGGSINQEIIGKTRVSLGPDVYKVYKEGGVLQLGKEIQEKGYTDIYTYPDVENNTLYVQLATPESIENKEEVTSIIESYLKERDMDYQLRYEEINQVVDVELTEEQKAENKRMDMEQEIFELVTSTPYYYTQSYISDQNGESRQLIFSESITEEEETNLKEEIKNIIKKYDLEWDFSFGKVDSGVVEMERAMWDIVRALLEAYMFGEQKYQVYDVYPTYEDDQLKIEIYTELAYATEEDRAKNVDTVKELNRSLHFFLQHEDIQSQFNYVPYEIKIYDINRKEIEFDT</sequence>
<keyword evidence="1" id="KW-1133">Transmembrane helix</keyword>
<accession>A0ABV1F166</accession>
<keyword evidence="1" id="KW-0472">Membrane</keyword>
<reference evidence="3 4" key="1">
    <citation type="submission" date="2024-03" db="EMBL/GenBank/DDBJ databases">
        <title>Human intestinal bacterial collection.</title>
        <authorList>
            <person name="Pauvert C."/>
            <person name="Hitch T.C.A."/>
            <person name="Clavel T."/>
        </authorList>
    </citation>
    <scope>NUCLEOTIDE SEQUENCE [LARGE SCALE GENOMIC DNA]</scope>
    <source>
        <strain evidence="3 4">CLA-SR-H024</strain>
    </source>
</reference>
<dbReference type="RefSeq" id="WP_349205065.1">
    <property type="nucleotide sequence ID" value="NZ_JBBMFN010000042.1"/>
</dbReference>
<evidence type="ECO:0000313" key="4">
    <source>
        <dbReference type="Proteomes" id="UP001465426"/>
    </source>
</evidence>
<dbReference type="InterPro" id="IPR013324">
    <property type="entry name" value="RNA_pol_sigma_r3/r4-like"/>
</dbReference>
<organism evidence="3 4">
    <name type="scientific">Niallia hominis</name>
    <dbReference type="NCBI Taxonomy" id="3133173"/>
    <lineage>
        <taxon>Bacteria</taxon>
        <taxon>Bacillati</taxon>
        <taxon>Bacillota</taxon>
        <taxon>Bacilli</taxon>
        <taxon>Bacillales</taxon>
        <taxon>Bacillaceae</taxon>
        <taxon>Niallia</taxon>
    </lineage>
</organism>
<feature type="transmembrane region" description="Helical" evidence="1">
    <location>
        <begin position="193"/>
        <end position="209"/>
    </location>
</feature>
<dbReference type="InterPro" id="IPR036388">
    <property type="entry name" value="WH-like_DNA-bd_sf"/>
</dbReference>